<accession>X1SYJ4</accession>
<organism evidence="1">
    <name type="scientific">marine sediment metagenome</name>
    <dbReference type="NCBI Taxonomy" id="412755"/>
    <lineage>
        <taxon>unclassified sequences</taxon>
        <taxon>metagenomes</taxon>
        <taxon>ecological metagenomes</taxon>
    </lineage>
</organism>
<dbReference type="AlphaFoldDB" id="X1SYJ4"/>
<reference evidence="1" key="1">
    <citation type="journal article" date="2014" name="Front. Microbiol.">
        <title>High frequency of phylogenetically diverse reductive dehalogenase-homologous genes in deep subseafloor sedimentary metagenomes.</title>
        <authorList>
            <person name="Kawai M."/>
            <person name="Futagami T."/>
            <person name="Toyoda A."/>
            <person name="Takaki Y."/>
            <person name="Nishi S."/>
            <person name="Hori S."/>
            <person name="Arai W."/>
            <person name="Tsubouchi T."/>
            <person name="Morono Y."/>
            <person name="Uchiyama I."/>
            <person name="Ito T."/>
            <person name="Fujiyama A."/>
            <person name="Inagaki F."/>
            <person name="Takami H."/>
        </authorList>
    </citation>
    <scope>NUCLEOTIDE SEQUENCE</scope>
    <source>
        <strain evidence="1">Expedition CK06-06</strain>
    </source>
</reference>
<protein>
    <submittedName>
        <fullName evidence="1">Uncharacterized protein</fullName>
    </submittedName>
</protein>
<comment type="caution">
    <text evidence="1">The sequence shown here is derived from an EMBL/GenBank/DDBJ whole genome shotgun (WGS) entry which is preliminary data.</text>
</comment>
<gene>
    <name evidence="1" type="ORF">S12H4_29533</name>
</gene>
<dbReference type="EMBL" id="BARW01017040">
    <property type="protein sequence ID" value="GAI98147.1"/>
    <property type="molecule type" value="Genomic_DNA"/>
</dbReference>
<evidence type="ECO:0000313" key="1">
    <source>
        <dbReference type="EMBL" id="GAI98147.1"/>
    </source>
</evidence>
<sequence length="37" mass="4479">VYGIDINKKYEGLRHKVFQCDQSKIWDLNNVKKEIQK</sequence>
<name>X1SYJ4_9ZZZZ</name>
<feature type="non-terminal residue" evidence="1">
    <location>
        <position position="1"/>
    </location>
</feature>
<proteinExistence type="predicted"/>